<comment type="similarity">
    <text evidence="1">Belongs to the sulfotransferase 1 family.</text>
</comment>
<keyword evidence="6" id="KW-1185">Reference proteome</keyword>
<accession>A0AAW1RAS1</accession>
<evidence type="ECO:0000256" key="1">
    <source>
        <dbReference type="RuleBase" id="RU361155"/>
    </source>
</evidence>
<feature type="chain" id="PRO_5043665548" description="Sulfotransferase" evidence="3">
    <location>
        <begin position="28"/>
        <end position="407"/>
    </location>
</feature>
<dbReference type="AlphaFoldDB" id="A0AAW1RAS1"/>
<evidence type="ECO:0000313" key="5">
    <source>
        <dbReference type="EMBL" id="KAK9830650.1"/>
    </source>
</evidence>
<dbReference type="Gene3D" id="3.40.50.300">
    <property type="entry name" value="P-loop containing nucleotide triphosphate hydrolases"/>
    <property type="match status" value="1"/>
</dbReference>
<feature type="signal peptide" evidence="3">
    <location>
        <begin position="1"/>
        <end position="27"/>
    </location>
</feature>
<dbReference type="PROSITE" id="PS51257">
    <property type="entry name" value="PROKAR_LIPOPROTEIN"/>
    <property type="match status" value="1"/>
</dbReference>
<dbReference type="EMBL" id="JALJOS010000015">
    <property type="protein sequence ID" value="KAK9830650.1"/>
    <property type="molecule type" value="Genomic_DNA"/>
</dbReference>
<evidence type="ECO:0000256" key="3">
    <source>
        <dbReference type="SAM" id="SignalP"/>
    </source>
</evidence>
<feature type="region of interest" description="Disordered" evidence="2">
    <location>
        <begin position="349"/>
        <end position="387"/>
    </location>
</feature>
<protein>
    <recommendedName>
        <fullName evidence="1">Sulfotransferase</fullName>
        <ecNumber evidence="1">2.8.2.-</ecNumber>
    </recommendedName>
</protein>
<organism evidence="5 6">
    <name type="scientific">Apatococcus lobatus</name>
    <dbReference type="NCBI Taxonomy" id="904363"/>
    <lineage>
        <taxon>Eukaryota</taxon>
        <taxon>Viridiplantae</taxon>
        <taxon>Chlorophyta</taxon>
        <taxon>core chlorophytes</taxon>
        <taxon>Trebouxiophyceae</taxon>
        <taxon>Chlorellales</taxon>
        <taxon>Chlorellaceae</taxon>
        <taxon>Apatococcus</taxon>
    </lineage>
</organism>
<gene>
    <name evidence="5" type="ORF">WJX74_000268</name>
</gene>
<dbReference type="EC" id="2.8.2.-" evidence="1"/>
<dbReference type="Proteomes" id="UP001438707">
    <property type="component" value="Unassembled WGS sequence"/>
</dbReference>
<dbReference type="SUPFAM" id="SSF52540">
    <property type="entry name" value="P-loop containing nucleoside triphosphate hydrolases"/>
    <property type="match status" value="1"/>
</dbReference>
<proteinExistence type="inferred from homology"/>
<name>A0AAW1RAS1_9CHLO</name>
<sequence length="407" mass="46505">MHIGRSRIAYLLALALALLASCDLTQAQLKFTNFTTSQIKKCPASGKAKPPNAQRVNINGLPFSGAPWLKELLEEVIAAACTSPAYKDHCKARDPCVEHLGYLHCTYFGSNLVVPFQYNNSAVRRGWFQSGPGWPFSIDRSFIHDCLRLEVPIDSDACKRMPTTKRLAFDHTTTLMLQVDWQANAGTDGQQVLTEIWSLAGRYVHLVRDPRDMVYAWALNETRGQNLDKAHELIRQQSKLAVGWWTWWHYWYSKRVSHYMEVLVVRYEDLVRHPYRELSRLSNFLGLCVIDEQMKQIASRVRKGDSREGPMGEYLDALPPDILEFFNSSMYRHMPRELATHYLGKWRPPPKVSKGATSARNSKAGRRRERRAEELQASHAATKKQFEAEAEQIKAKMLTSKGAIPDV</sequence>
<evidence type="ECO:0000259" key="4">
    <source>
        <dbReference type="Pfam" id="PF00685"/>
    </source>
</evidence>
<evidence type="ECO:0000313" key="6">
    <source>
        <dbReference type="Proteomes" id="UP001438707"/>
    </source>
</evidence>
<keyword evidence="3" id="KW-0732">Signal</keyword>
<dbReference type="GO" id="GO:0008146">
    <property type="term" value="F:sulfotransferase activity"/>
    <property type="evidence" value="ECO:0007669"/>
    <property type="project" value="InterPro"/>
</dbReference>
<evidence type="ECO:0000256" key="2">
    <source>
        <dbReference type="SAM" id="MobiDB-lite"/>
    </source>
</evidence>
<reference evidence="5 6" key="1">
    <citation type="journal article" date="2024" name="Nat. Commun.">
        <title>Phylogenomics reveals the evolutionary origins of lichenization in chlorophyte algae.</title>
        <authorList>
            <person name="Puginier C."/>
            <person name="Libourel C."/>
            <person name="Otte J."/>
            <person name="Skaloud P."/>
            <person name="Haon M."/>
            <person name="Grisel S."/>
            <person name="Petersen M."/>
            <person name="Berrin J.G."/>
            <person name="Delaux P.M."/>
            <person name="Dal Grande F."/>
            <person name="Keller J."/>
        </authorList>
    </citation>
    <scope>NUCLEOTIDE SEQUENCE [LARGE SCALE GENOMIC DNA]</scope>
    <source>
        <strain evidence="5 6">SAG 2145</strain>
    </source>
</reference>
<feature type="domain" description="Sulfotransferase" evidence="4">
    <location>
        <begin position="188"/>
        <end position="314"/>
    </location>
</feature>
<dbReference type="Pfam" id="PF00685">
    <property type="entry name" value="Sulfotransfer_1"/>
    <property type="match status" value="1"/>
</dbReference>
<dbReference type="InterPro" id="IPR000863">
    <property type="entry name" value="Sulfotransferase_dom"/>
</dbReference>
<comment type="caution">
    <text evidence="5">The sequence shown here is derived from an EMBL/GenBank/DDBJ whole genome shotgun (WGS) entry which is preliminary data.</text>
</comment>
<keyword evidence="1" id="KW-0808">Transferase</keyword>
<dbReference type="InterPro" id="IPR027417">
    <property type="entry name" value="P-loop_NTPase"/>
</dbReference>